<evidence type="ECO:0000313" key="2">
    <source>
        <dbReference type="Proteomes" id="UP000824120"/>
    </source>
</evidence>
<dbReference type="EMBL" id="JACXVP010000002">
    <property type="protein sequence ID" value="KAG5620376.1"/>
    <property type="molecule type" value="Genomic_DNA"/>
</dbReference>
<sequence length="113" mass="12912">MARDPGTYSEEIVRELYASYVATLRGLISKWSKTTAQDPLTSTMVRDGEYAEWVTAPRDSRVPIWHCDRLIHPTRSLDIGLIRDAENMVEPRREPQIEVPPLSTNLTNMVEQA</sequence>
<dbReference type="Proteomes" id="UP000824120">
    <property type="component" value="Chromosome 2"/>
</dbReference>
<evidence type="ECO:0000313" key="1">
    <source>
        <dbReference type="EMBL" id="KAG5620376.1"/>
    </source>
</evidence>
<reference evidence="1 2" key="1">
    <citation type="submission" date="2020-09" db="EMBL/GenBank/DDBJ databases">
        <title>De no assembly of potato wild relative species, Solanum commersonii.</title>
        <authorList>
            <person name="Cho K."/>
        </authorList>
    </citation>
    <scope>NUCLEOTIDE SEQUENCE [LARGE SCALE GENOMIC DNA]</scope>
    <source>
        <strain evidence="1">LZ3.2</strain>
        <tissue evidence="1">Leaf</tissue>
    </source>
</reference>
<organism evidence="1 2">
    <name type="scientific">Solanum commersonii</name>
    <name type="common">Commerson's wild potato</name>
    <name type="synonym">Commerson's nightshade</name>
    <dbReference type="NCBI Taxonomy" id="4109"/>
    <lineage>
        <taxon>Eukaryota</taxon>
        <taxon>Viridiplantae</taxon>
        <taxon>Streptophyta</taxon>
        <taxon>Embryophyta</taxon>
        <taxon>Tracheophyta</taxon>
        <taxon>Spermatophyta</taxon>
        <taxon>Magnoliopsida</taxon>
        <taxon>eudicotyledons</taxon>
        <taxon>Gunneridae</taxon>
        <taxon>Pentapetalae</taxon>
        <taxon>asterids</taxon>
        <taxon>lamiids</taxon>
        <taxon>Solanales</taxon>
        <taxon>Solanaceae</taxon>
        <taxon>Solanoideae</taxon>
        <taxon>Solaneae</taxon>
        <taxon>Solanum</taxon>
    </lineage>
</organism>
<name>A0A9J6A7K3_SOLCO</name>
<accession>A0A9J6A7K3</accession>
<gene>
    <name evidence="1" type="ORF">H5410_005594</name>
</gene>
<dbReference type="AlphaFoldDB" id="A0A9J6A7K3"/>
<protein>
    <submittedName>
        <fullName evidence="1">Uncharacterized protein</fullName>
    </submittedName>
</protein>
<keyword evidence="2" id="KW-1185">Reference proteome</keyword>
<comment type="caution">
    <text evidence="1">The sequence shown here is derived from an EMBL/GenBank/DDBJ whole genome shotgun (WGS) entry which is preliminary data.</text>
</comment>
<proteinExistence type="predicted"/>